<evidence type="ECO:0000313" key="5">
    <source>
        <dbReference type="EMBL" id="CAJ0877552.1"/>
    </source>
</evidence>
<protein>
    <submittedName>
        <fullName evidence="4">1,2-epoxyphenylacetyl-CoA isomerase</fullName>
        <ecNumber evidence="4">5.3.3.18</ecNumber>
    </submittedName>
</protein>
<sequence>MSEHIQSHHADGVLTLTLARADKKNAMTDAMYGALADALSAAERDNTVRVVLLRAEGDMFSAGNDIGEFASIAMSGGKSNKGDAERNVVRFLHALASATRPLVAAVQGRAVGIGTTMLLHCDFVLLADNAQLSTPFVNLALVPEAASSLLMPARLGHVRAFEMFALGDAVSAESALAWGLANRVVPLYQLGTEAQAIAARLARQPLGALTETKRLMRDAELLKQQMDAESACFARRLQSPEAHEAFRAFADRRPPNFNAVAH</sequence>
<dbReference type="EMBL" id="CAUDLI010000004">
    <property type="protein sequence ID" value="CAJ0877552.1"/>
    <property type="molecule type" value="Genomic_DNA"/>
</dbReference>
<dbReference type="CDD" id="cd06558">
    <property type="entry name" value="crotonase-like"/>
    <property type="match status" value="1"/>
</dbReference>
<accession>A0AAD2BXF4</accession>
<dbReference type="InterPro" id="IPR051053">
    <property type="entry name" value="ECH/Chromodomain_protein"/>
</dbReference>
<dbReference type="PANTHER" id="PTHR43684">
    <property type="match status" value="1"/>
</dbReference>
<gene>
    <name evidence="4" type="primary">paaG_1</name>
    <name evidence="5" type="ORF">R77564_02314</name>
    <name evidence="4" type="ORF">R77567_02301</name>
</gene>
<evidence type="ECO:0000313" key="4">
    <source>
        <dbReference type="EMBL" id="CAJ0869510.1"/>
    </source>
</evidence>
<dbReference type="PANTHER" id="PTHR43684:SF1">
    <property type="entry name" value="ENOYL-COA DELTA ISOMERASE 2"/>
    <property type="match status" value="1"/>
</dbReference>
<dbReference type="SUPFAM" id="SSF52096">
    <property type="entry name" value="ClpP/crotonase"/>
    <property type="match status" value="1"/>
</dbReference>
<reference evidence="4 6" key="1">
    <citation type="submission" date="2023-07" db="EMBL/GenBank/DDBJ databases">
        <authorList>
            <person name="Peeters C."/>
        </authorList>
    </citation>
    <scope>NUCLEOTIDE SEQUENCE</scope>
    <source>
        <strain evidence="5 6">LMG 32965</strain>
        <strain evidence="4">R-77567</strain>
    </source>
</reference>
<keyword evidence="6" id="KW-1185">Reference proteome</keyword>
<dbReference type="Gene3D" id="3.90.226.10">
    <property type="entry name" value="2-enoyl-CoA Hydratase, Chain A, domain 1"/>
    <property type="match status" value="1"/>
</dbReference>
<evidence type="ECO:0000256" key="3">
    <source>
        <dbReference type="ARBA" id="ARBA00023235"/>
    </source>
</evidence>
<evidence type="ECO:0000256" key="2">
    <source>
        <dbReference type="ARBA" id="ARBA00023140"/>
    </source>
</evidence>
<dbReference type="EC" id="5.3.3.18" evidence="4"/>
<keyword evidence="2" id="KW-0576">Peroxisome</keyword>
<proteinExistence type="predicted"/>
<comment type="subcellular location">
    <subcellularLocation>
        <location evidence="1">Peroxisome</location>
    </subcellularLocation>
</comment>
<dbReference type="InterPro" id="IPR029045">
    <property type="entry name" value="ClpP/crotonase-like_dom_sf"/>
</dbReference>
<dbReference type="Proteomes" id="UP001189792">
    <property type="component" value="Unassembled WGS sequence"/>
</dbReference>
<dbReference type="EMBL" id="CAUDKO010000004">
    <property type="protein sequence ID" value="CAJ0869510.1"/>
    <property type="molecule type" value="Genomic_DNA"/>
</dbReference>
<evidence type="ECO:0000313" key="6">
    <source>
        <dbReference type="Proteomes" id="UP001189792"/>
    </source>
</evidence>
<evidence type="ECO:0000313" key="7">
    <source>
        <dbReference type="Proteomes" id="UP001190491"/>
    </source>
</evidence>
<dbReference type="AlphaFoldDB" id="A0AAD2BXF4"/>
<organism evidence="4 7">
    <name type="scientific">Ralstonia flatus</name>
    <dbReference type="NCBI Taxonomy" id="3058601"/>
    <lineage>
        <taxon>Bacteria</taxon>
        <taxon>Pseudomonadati</taxon>
        <taxon>Pseudomonadota</taxon>
        <taxon>Betaproteobacteria</taxon>
        <taxon>Burkholderiales</taxon>
        <taxon>Burkholderiaceae</taxon>
        <taxon>Ralstonia</taxon>
    </lineage>
</organism>
<dbReference type="Pfam" id="PF00378">
    <property type="entry name" value="ECH_1"/>
    <property type="match status" value="1"/>
</dbReference>
<evidence type="ECO:0000256" key="1">
    <source>
        <dbReference type="ARBA" id="ARBA00004275"/>
    </source>
</evidence>
<dbReference type="RefSeq" id="WP_206274703.1">
    <property type="nucleotide sequence ID" value="NZ_CAUDKO010000004.1"/>
</dbReference>
<keyword evidence="3 4" id="KW-0413">Isomerase</keyword>
<comment type="caution">
    <text evidence="4">The sequence shown here is derived from an EMBL/GenBank/DDBJ whole genome shotgun (WGS) entry which is preliminary data.</text>
</comment>
<dbReference type="InterPro" id="IPR001753">
    <property type="entry name" value="Enoyl-CoA_hydra/iso"/>
</dbReference>
<name>A0AAD2BXF4_9RALS</name>
<dbReference type="Proteomes" id="UP001190491">
    <property type="component" value="Unassembled WGS sequence"/>
</dbReference>
<dbReference type="GO" id="GO:0004165">
    <property type="term" value="F:delta(3)-delta(2)-enoyl-CoA isomerase activity"/>
    <property type="evidence" value="ECO:0007669"/>
    <property type="project" value="UniProtKB-ARBA"/>
</dbReference>